<dbReference type="InterPro" id="IPR043168">
    <property type="entry name" value="DegV_C"/>
</dbReference>
<dbReference type="Gene3D" id="3.30.1180.10">
    <property type="match status" value="1"/>
</dbReference>
<dbReference type="GO" id="GO:0008289">
    <property type="term" value="F:lipid binding"/>
    <property type="evidence" value="ECO:0007669"/>
    <property type="project" value="UniProtKB-KW"/>
</dbReference>
<comment type="caution">
    <text evidence="3">The sequence shown here is derived from an EMBL/GenBank/DDBJ whole genome shotgun (WGS) entry which is preliminary data.</text>
</comment>
<organism evidence="3 4">
    <name type="scientific">Desulfobaculum xiamenense</name>
    <dbReference type="NCBI Taxonomy" id="995050"/>
    <lineage>
        <taxon>Bacteria</taxon>
        <taxon>Pseudomonadati</taxon>
        <taxon>Thermodesulfobacteriota</taxon>
        <taxon>Desulfovibrionia</taxon>
        <taxon>Desulfovibrionales</taxon>
        <taxon>Desulfovibrionaceae</taxon>
        <taxon>Desulfobaculum</taxon>
    </lineage>
</organism>
<dbReference type="InterPro" id="IPR048394">
    <property type="entry name" value="FakA-like_M"/>
</dbReference>
<reference evidence="3 4" key="1">
    <citation type="submission" date="2020-03" db="EMBL/GenBank/DDBJ databases">
        <title>Genomic Encyclopedia of Type Strains, Phase IV (KMG-IV): sequencing the most valuable type-strain genomes for metagenomic binning, comparative biology and taxonomic classification.</title>
        <authorList>
            <person name="Goeker M."/>
        </authorList>
    </citation>
    <scope>NUCLEOTIDE SEQUENCE [LARGE SCALE GENOMIC DNA]</scope>
    <source>
        <strain evidence="3 4">DSM 24233</strain>
    </source>
</reference>
<dbReference type="GO" id="GO:0004371">
    <property type="term" value="F:glycerone kinase activity"/>
    <property type="evidence" value="ECO:0007669"/>
    <property type="project" value="InterPro"/>
</dbReference>
<dbReference type="RefSeq" id="WP_167941895.1">
    <property type="nucleotide sequence ID" value="NZ_JAATJA010000002.1"/>
</dbReference>
<dbReference type="InterPro" id="IPR003797">
    <property type="entry name" value="DegV"/>
</dbReference>
<keyword evidence="4" id="KW-1185">Reference proteome</keyword>
<sequence length="604" mass="65769">MAPTPNRIQYIDGIRFKRILFAAAKRLIDKHRHLDEINVFPVPDGDTGSNMAGTMRSIVDGASKSLDQSIDKMSKTIAESALLGARGNSGVILAQFFCGFSEGVKDLCRITPKQFAEAASEAARRAKESMANPREGTILTVITDWADHLKDNCDKYRDFPELLQDSLRRAQTSLKETTDKLASLKTAGVVDAGAQGFVYLLDGIVDFVERGRLDMKVEREIIGEKGSGSGRAQERVAVEELTFRFCTECMLTGKDIDRDALRGELSAIGDSLIVAGTSETVRIHVHSNEPERVFEIAAAYGEMSRRKIDDMLQQHRDLVAKARQKVGIVTDSCCDLPEPFLRKYGIGVAPLTLNLNGQEFLDKVDITAEEFNDRLRVSESAKTSQPAPVEFKTVYESMLDQYEDIVSVHLCAANSGTFQGARTMASTLADDRISVVDSNNLTVGLGLVVREAALAAARGLDAAEVADVARDAASRVRIFVTLETLDFAVRGGRMSRKMGVVAKALNIKPVLTFHPVTGKATVIGKGFGVHHARGILMRNVRKVAEDKRNLRFAVAHVAAPETARRYADLLWSVFGVEPLYSMEASPVLGCYSGLGAAAVAVLGD</sequence>
<dbReference type="PROSITE" id="PS51482">
    <property type="entry name" value="DEGV"/>
    <property type="match status" value="1"/>
</dbReference>
<evidence type="ECO:0000313" key="4">
    <source>
        <dbReference type="Proteomes" id="UP000580856"/>
    </source>
</evidence>
<dbReference type="InterPro" id="IPR050270">
    <property type="entry name" value="DegV_domain_contain"/>
</dbReference>
<dbReference type="Gene3D" id="1.25.40.340">
    <property type="match status" value="1"/>
</dbReference>
<dbReference type="PANTHER" id="PTHR33434:SF4">
    <property type="entry name" value="PHOSPHATASE PROTEIN"/>
    <property type="match status" value="1"/>
</dbReference>
<dbReference type="NCBIfam" id="TIGR00762">
    <property type="entry name" value="DegV"/>
    <property type="match status" value="1"/>
</dbReference>
<evidence type="ECO:0000259" key="2">
    <source>
        <dbReference type="PROSITE" id="PS51480"/>
    </source>
</evidence>
<dbReference type="Proteomes" id="UP000580856">
    <property type="component" value="Unassembled WGS sequence"/>
</dbReference>
<dbReference type="GO" id="GO:0006071">
    <property type="term" value="P:glycerol metabolic process"/>
    <property type="evidence" value="ECO:0007669"/>
    <property type="project" value="InterPro"/>
</dbReference>
<dbReference type="AlphaFoldDB" id="A0A846QQU5"/>
<name>A0A846QQU5_9BACT</name>
<feature type="domain" description="DhaL" evidence="2">
    <location>
        <begin position="14"/>
        <end position="206"/>
    </location>
</feature>
<evidence type="ECO:0000313" key="3">
    <source>
        <dbReference type="EMBL" id="NJB68862.1"/>
    </source>
</evidence>
<dbReference type="SMART" id="SM01121">
    <property type="entry name" value="Dak1_2"/>
    <property type="match status" value="1"/>
</dbReference>
<dbReference type="Pfam" id="PF21645">
    <property type="entry name" value="FakA-like_M"/>
    <property type="match status" value="1"/>
</dbReference>
<dbReference type="InterPro" id="IPR033470">
    <property type="entry name" value="FakA-like_C"/>
</dbReference>
<protein>
    <recommendedName>
        <fullName evidence="2">DhaL domain-containing protein</fullName>
    </recommendedName>
</protein>
<accession>A0A846QQU5</accession>
<keyword evidence="1" id="KW-0446">Lipid-binding</keyword>
<evidence type="ECO:0000256" key="1">
    <source>
        <dbReference type="ARBA" id="ARBA00023121"/>
    </source>
</evidence>
<dbReference type="SMART" id="SM01120">
    <property type="entry name" value="Dak2"/>
    <property type="match status" value="1"/>
</dbReference>
<dbReference type="Pfam" id="PF02645">
    <property type="entry name" value="DegV"/>
    <property type="match status" value="1"/>
</dbReference>
<dbReference type="InterPro" id="IPR004007">
    <property type="entry name" value="DhaL_dom"/>
</dbReference>
<dbReference type="Gene3D" id="3.40.50.10170">
    <property type="match status" value="1"/>
</dbReference>
<proteinExistence type="predicted"/>
<dbReference type="EMBL" id="JAATJA010000002">
    <property type="protein sequence ID" value="NJB68862.1"/>
    <property type="molecule type" value="Genomic_DNA"/>
</dbReference>
<dbReference type="SUPFAM" id="SSF82549">
    <property type="entry name" value="DAK1/DegV-like"/>
    <property type="match status" value="1"/>
</dbReference>
<dbReference type="SUPFAM" id="SSF101473">
    <property type="entry name" value="DhaL-like"/>
    <property type="match status" value="1"/>
</dbReference>
<dbReference type="Pfam" id="PF02734">
    <property type="entry name" value="Dak2"/>
    <property type="match status" value="1"/>
</dbReference>
<gene>
    <name evidence="3" type="ORF">GGQ74_002535</name>
</gene>
<dbReference type="InterPro" id="IPR036117">
    <property type="entry name" value="DhaL_dom_sf"/>
</dbReference>
<dbReference type="PROSITE" id="PS51480">
    <property type="entry name" value="DHAL"/>
    <property type="match status" value="1"/>
</dbReference>
<dbReference type="PANTHER" id="PTHR33434">
    <property type="entry name" value="DEGV DOMAIN-CONTAINING PROTEIN DR_1986-RELATED"/>
    <property type="match status" value="1"/>
</dbReference>